<organism evidence="6 7">
    <name type="scientific">Kosakonia oryzendophytica</name>
    <dbReference type="NCBI Taxonomy" id="1005665"/>
    <lineage>
        <taxon>Bacteria</taxon>
        <taxon>Pseudomonadati</taxon>
        <taxon>Pseudomonadota</taxon>
        <taxon>Gammaproteobacteria</taxon>
        <taxon>Enterobacterales</taxon>
        <taxon>Enterobacteriaceae</taxon>
        <taxon>Kosakonia</taxon>
    </lineage>
</organism>
<evidence type="ECO:0000256" key="1">
    <source>
        <dbReference type="ARBA" id="ARBA00009437"/>
    </source>
</evidence>
<dbReference type="Pfam" id="PF00126">
    <property type="entry name" value="HTH_1"/>
    <property type="match status" value="1"/>
</dbReference>
<protein>
    <submittedName>
        <fullName evidence="6">LysR family transcriptional regulator, glycine cleavage system transcriptional activator</fullName>
    </submittedName>
</protein>
<comment type="similarity">
    <text evidence="1">Belongs to the LysR transcriptional regulatory family.</text>
</comment>
<dbReference type="InterPro" id="IPR036388">
    <property type="entry name" value="WH-like_DNA-bd_sf"/>
</dbReference>
<dbReference type="Pfam" id="PF03466">
    <property type="entry name" value="LysR_substrate"/>
    <property type="match status" value="1"/>
</dbReference>
<dbReference type="Gene3D" id="1.10.10.10">
    <property type="entry name" value="Winged helix-like DNA-binding domain superfamily/Winged helix DNA-binding domain"/>
    <property type="match status" value="1"/>
</dbReference>
<dbReference type="InterPro" id="IPR058163">
    <property type="entry name" value="LysR-type_TF_proteobact-type"/>
</dbReference>
<dbReference type="AlphaFoldDB" id="A0A1C4AS59"/>
<accession>A0A1C4AS59</accession>
<evidence type="ECO:0000256" key="3">
    <source>
        <dbReference type="ARBA" id="ARBA00023125"/>
    </source>
</evidence>
<proteinExistence type="inferred from homology"/>
<evidence type="ECO:0000256" key="4">
    <source>
        <dbReference type="ARBA" id="ARBA00023163"/>
    </source>
</evidence>
<dbReference type="PANTHER" id="PTHR30537">
    <property type="entry name" value="HTH-TYPE TRANSCRIPTIONAL REGULATOR"/>
    <property type="match status" value="1"/>
</dbReference>
<reference evidence="7" key="1">
    <citation type="submission" date="2016-08" db="EMBL/GenBank/DDBJ databases">
        <authorList>
            <person name="Varghese N."/>
            <person name="Submissions Spin"/>
        </authorList>
    </citation>
    <scope>NUCLEOTIDE SEQUENCE [LARGE SCALE GENOMIC DNA]</scope>
    <source>
        <strain evidence="7">REICA_082</strain>
    </source>
</reference>
<evidence type="ECO:0000259" key="5">
    <source>
        <dbReference type="PROSITE" id="PS50931"/>
    </source>
</evidence>
<dbReference type="PANTHER" id="PTHR30537:SF74">
    <property type="entry name" value="HTH-TYPE TRANSCRIPTIONAL REGULATOR TRPI"/>
    <property type="match status" value="1"/>
</dbReference>
<dbReference type="RefSeq" id="WP_088236790.1">
    <property type="nucleotide sequence ID" value="NZ_FMAY01000003.1"/>
</dbReference>
<keyword evidence="4" id="KW-0804">Transcription</keyword>
<dbReference type="PROSITE" id="PS50931">
    <property type="entry name" value="HTH_LYSR"/>
    <property type="match status" value="1"/>
</dbReference>
<dbReference type="Gene3D" id="3.40.190.10">
    <property type="entry name" value="Periplasmic binding protein-like II"/>
    <property type="match status" value="1"/>
</dbReference>
<gene>
    <name evidence="6" type="ORF">GA0061071_103291</name>
</gene>
<keyword evidence="2" id="KW-0805">Transcription regulation</keyword>
<dbReference type="OrthoDB" id="5526340at2"/>
<keyword evidence="3" id="KW-0238">DNA-binding</keyword>
<dbReference type="SUPFAM" id="SSF53850">
    <property type="entry name" value="Periplasmic binding protein-like II"/>
    <property type="match status" value="1"/>
</dbReference>
<evidence type="ECO:0000313" key="6">
    <source>
        <dbReference type="EMBL" id="SCB97540.1"/>
    </source>
</evidence>
<keyword evidence="7" id="KW-1185">Reference proteome</keyword>
<sequence>MTLPPLQALICFEAVARHRSMKEAAQELHITASAVSQQIAKLEAWVNVRLFMRGPRFLTLTTEGQIYLREIQPAFNQLSRATQRLMDSGWQTTVTVSCTAEIASQWLLPRLKGFEYYHPGVEVIINTTHRTVDLRSEGIDFAVCHEAHATAEWVSHRLVHAPRLPGGNMALVYDKAAILQPVCYDFRDWLLEKTEADNP</sequence>
<dbReference type="InterPro" id="IPR000847">
    <property type="entry name" value="LysR_HTH_N"/>
</dbReference>
<dbReference type="GO" id="GO:0006351">
    <property type="term" value="P:DNA-templated transcription"/>
    <property type="evidence" value="ECO:0007669"/>
    <property type="project" value="TreeGrafter"/>
</dbReference>
<dbReference type="InterPro" id="IPR005119">
    <property type="entry name" value="LysR_subst-bd"/>
</dbReference>
<dbReference type="PRINTS" id="PR00039">
    <property type="entry name" value="HTHLYSR"/>
</dbReference>
<name>A0A1C4AS59_9ENTR</name>
<dbReference type="SUPFAM" id="SSF46785">
    <property type="entry name" value="Winged helix' DNA-binding domain"/>
    <property type="match status" value="1"/>
</dbReference>
<dbReference type="FunFam" id="1.10.10.10:FF:000038">
    <property type="entry name" value="Glycine cleavage system transcriptional activator"/>
    <property type="match status" value="1"/>
</dbReference>
<dbReference type="GO" id="GO:0003700">
    <property type="term" value="F:DNA-binding transcription factor activity"/>
    <property type="evidence" value="ECO:0007669"/>
    <property type="project" value="InterPro"/>
</dbReference>
<evidence type="ECO:0000256" key="2">
    <source>
        <dbReference type="ARBA" id="ARBA00023015"/>
    </source>
</evidence>
<feature type="domain" description="HTH lysR-type" evidence="5">
    <location>
        <begin position="4"/>
        <end position="61"/>
    </location>
</feature>
<dbReference type="Proteomes" id="UP000198975">
    <property type="component" value="Unassembled WGS sequence"/>
</dbReference>
<dbReference type="EMBL" id="FMAY01000003">
    <property type="protein sequence ID" value="SCB97540.1"/>
    <property type="molecule type" value="Genomic_DNA"/>
</dbReference>
<dbReference type="GO" id="GO:0043565">
    <property type="term" value="F:sequence-specific DNA binding"/>
    <property type="evidence" value="ECO:0007669"/>
    <property type="project" value="TreeGrafter"/>
</dbReference>
<dbReference type="InterPro" id="IPR036390">
    <property type="entry name" value="WH_DNA-bd_sf"/>
</dbReference>
<evidence type="ECO:0000313" key="7">
    <source>
        <dbReference type="Proteomes" id="UP000198975"/>
    </source>
</evidence>